<organism evidence="5 6">
    <name type="scientific">Pantoea phytobeneficialis</name>
    <dbReference type="NCBI Taxonomy" id="2052056"/>
    <lineage>
        <taxon>Bacteria</taxon>
        <taxon>Pseudomonadati</taxon>
        <taxon>Pseudomonadota</taxon>
        <taxon>Gammaproteobacteria</taxon>
        <taxon>Enterobacterales</taxon>
        <taxon>Erwiniaceae</taxon>
        <taxon>Pantoea</taxon>
    </lineage>
</organism>
<dbReference type="InterPro" id="IPR036291">
    <property type="entry name" value="NAD(P)-bd_dom_sf"/>
</dbReference>
<feature type="domain" description="Ketoreductase" evidence="3">
    <location>
        <begin position="12"/>
        <end position="186"/>
    </location>
</feature>
<comment type="similarity">
    <text evidence="1">Belongs to the short-chain dehydrogenases/reductases (SDR) family.</text>
</comment>
<dbReference type="EMBL" id="CP024638">
    <property type="protein sequence ID" value="QGR09447.1"/>
    <property type="molecule type" value="Genomic_DNA"/>
</dbReference>
<dbReference type="InterPro" id="IPR057326">
    <property type="entry name" value="KR_dom"/>
</dbReference>
<sequence length="251" mass="26297">MKGLEQFSLQGKRALVTGSSRGIGFALASGLAQAGAQVTLCGRDAATLDNALIALRQIDPQAEAWPLDVSQPQAIRDFFARLPPFDVVINNAGTEQLCPSLDVDEALWQRIVDTNLKGAFFVAQAAARGMVGRGGAILNLCSLTSEVGVPGAAAYGASKSGLAGLTRTLATEWAGQGIRVNGLGPGYFSTDLTAEFYEDSVWCAAMLQKIPLGRFGELDDLVGTAIFLCSDASKYLTGQVIYVDGGYLAAI</sequence>
<evidence type="ECO:0000256" key="2">
    <source>
        <dbReference type="ARBA" id="ARBA00023002"/>
    </source>
</evidence>
<dbReference type="KEGG" id="ppho:CTZ24_23525"/>
<dbReference type="FunFam" id="3.40.50.720:FF:000084">
    <property type="entry name" value="Short-chain dehydrogenase reductase"/>
    <property type="match status" value="1"/>
</dbReference>
<dbReference type="PANTHER" id="PTHR42760">
    <property type="entry name" value="SHORT-CHAIN DEHYDROGENASES/REDUCTASES FAMILY MEMBER"/>
    <property type="match status" value="1"/>
</dbReference>
<dbReference type="Proteomes" id="UP001171299">
    <property type="component" value="Unassembled WGS sequence"/>
</dbReference>
<dbReference type="AlphaFoldDB" id="A0AAP9KS39"/>
<reference evidence="6" key="1">
    <citation type="submission" date="2017-11" db="EMBL/GenBank/DDBJ databases">
        <title>Genome sequence of Pantoea sp. MSR2.</title>
        <authorList>
            <person name="Nascimento F.X."/>
        </authorList>
    </citation>
    <scope>NUCLEOTIDE SEQUENCE [LARGE SCALE GENOMIC DNA]</scope>
    <source>
        <strain evidence="6">MSR2</strain>
        <plasmid evidence="6">pmsr2b</plasmid>
    </source>
</reference>
<evidence type="ECO:0000256" key="1">
    <source>
        <dbReference type="ARBA" id="ARBA00006484"/>
    </source>
</evidence>
<geneLocation type="plasmid" evidence="5">
    <name>pMSR2B</name>
</geneLocation>
<proteinExistence type="inferred from homology"/>
<evidence type="ECO:0000313" key="6">
    <source>
        <dbReference type="Proteomes" id="UP000424872"/>
    </source>
</evidence>
<keyword evidence="2" id="KW-0560">Oxidoreductase</keyword>
<dbReference type="EMBL" id="JAUOOM010000011">
    <property type="protein sequence ID" value="MDO6407505.1"/>
    <property type="molecule type" value="Genomic_DNA"/>
</dbReference>
<dbReference type="Pfam" id="PF13561">
    <property type="entry name" value="adh_short_C2"/>
    <property type="match status" value="1"/>
</dbReference>
<name>A0AAP9KS39_9GAMM</name>
<protein>
    <submittedName>
        <fullName evidence="5">2-deoxy-D-gluconate 3-dehydrogenase</fullName>
    </submittedName>
    <submittedName>
        <fullName evidence="4">SDR family oxidoreductase</fullName>
    </submittedName>
</protein>
<geneLocation type="plasmid" evidence="6">
    <name>pmsr2b</name>
</geneLocation>
<evidence type="ECO:0000313" key="7">
    <source>
        <dbReference type="Proteomes" id="UP001171299"/>
    </source>
</evidence>
<evidence type="ECO:0000259" key="3">
    <source>
        <dbReference type="SMART" id="SM00822"/>
    </source>
</evidence>
<dbReference type="PRINTS" id="PR00081">
    <property type="entry name" value="GDHRDH"/>
</dbReference>
<evidence type="ECO:0000313" key="4">
    <source>
        <dbReference type="EMBL" id="MDO6407505.1"/>
    </source>
</evidence>
<dbReference type="GO" id="GO:0016616">
    <property type="term" value="F:oxidoreductase activity, acting on the CH-OH group of donors, NAD or NADP as acceptor"/>
    <property type="evidence" value="ECO:0007669"/>
    <property type="project" value="UniProtKB-ARBA"/>
</dbReference>
<dbReference type="PANTHER" id="PTHR42760:SF115">
    <property type="entry name" value="3-OXOACYL-[ACYL-CARRIER-PROTEIN] REDUCTASE FABG"/>
    <property type="match status" value="1"/>
</dbReference>
<dbReference type="InterPro" id="IPR020904">
    <property type="entry name" value="Sc_DH/Rdtase_CS"/>
</dbReference>
<dbReference type="RefSeq" id="WP_208726834.1">
    <property type="nucleotide sequence ID" value="NZ_CP024638.1"/>
</dbReference>
<accession>A0AAP9KS39</accession>
<reference evidence="4" key="3">
    <citation type="submission" date="2023-07" db="EMBL/GenBank/DDBJ databases">
        <title>The extreme plant-growth-promoting properties of Pantoea phytobeneficialis PF55 revealed by functional and genomic analysis.</title>
        <authorList>
            <person name="Nascimento F.X."/>
            <person name="Marcio R.J."/>
        </authorList>
    </citation>
    <scope>NUCLEOTIDE SEQUENCE</scope>
    <source>
        <strain evidence="4">PF55</strain>
    </source>
</reference>
<dbReference type="Gene3D" id="3.40.50.720">
    <property type="entry name" value="NAD(P)-binding Rossmann-like Domain"/>
    <property type="match status" value="1"/>
</dbReference>
<keyword evidence="5" id="KW-0614">Plasmid</keyword>
<dbReference type="SUPFAM" id="SSF51735">
    <property type="entry name" value="NAD(P)-binding Rossmann-fold domains"/>
    <property type="match status" value="1"/>
</dbReference>
<dbReference type="PROSITE" id="PS00061">
    <property type="entry name" value="ADH_SHORT"/>
    <property type="match status" value="1"/>
</dbReference>
<dbReference type="SMART" id="SM00822">
    <property type="entry name" value="PKS_KR"/>
    <property type="match status" value="1"/>
</dbReference>
<reference evidence="5" key="2">
    <citation type="journal article" date="2020" name="Environ. Microbiol.">
        <title>The extreme plant-growth-promoting properties of Pantoea phytobeneficialis MSR2 revealed by functional and genomic analysis.</title>
        <authorList>
            <person name="Nascimento F.X."/>
            <person name="Hernandez A.G."/>
            <person name="Glick B.R."/>
            <person name="Rossi M.J."/>
        </authorList>
    </citation>
    <scope>NUCLEOTIDE SEQUENCE</scope>
    <source>
        <strain evidence="5">MSR2</strain>
    </source>
</reference>
<dbReference type="Proteomes" id="UP000424872">
    <property type="component" value="Plasmid pMSR2B"/>
</dbReference>
<keyword evidence="7" id="KW-1185">Reference proteome</keyword>
<dbReference type="InterPro" id="IPR002347">
    <property type="entry name" value="SDR_fam"/>
</dbReference>
<gene>
    <name evidence="5" type="ORF">CTZ24_23525</name>
    <name evidence="4" type="ORF">Q3404_13065</name>
</gene>
<dbReference type="PRINTS" id="PR00080">
    <property type="entry name" value="SDRFAMILY"/>
</dbReference>
<evidence type="ECO:0000313" key="5">
    <source>
        <dbReference type="EMBL" id="QGR09447.1"/>
    </source>
</evidence>